<gene>
    <name evidence="2" type="ORF">BDP27DRAFT_1316925</name>
</gene>
<feature type="chain" id="PRO_5040349210" evidence="1">
    <location>
        <begin position="19"/>
        <end position="86"/>
    </location>
</feature>
<comment type="caution">
    <text evidence="2">The sequence shown here is derived from an EMBL/GenBank/DDBJ whole genome shotgun (WGS) entry which is preliminary data.</text>
</comment>
<dbReference type="Proteomes" id="UP000772434">
    <property type="component" value="Unassembled WGS sequence"/>
</dbReference>
<evidence type="ECO:0000313" key="2">
    <source>
        <dbReference type="EMBL" id="KAF9074348.1"/>
    </source>
</evidence>
<reference evidence="2" key="1">
    <citation type="submission" date="2020-11" db="EMBL/GenBank/DDBJ databases">
        <authorList>
            <consortium name="DOE Joint Genome Institute"/>
            <person name="Ahrendt S."/>
            <person name="Riley R."/>
            <person name="Andreopoulos W."/>
            <person name="Labutti K."/>
            <person name="Pangilinan J."/>
            <person name="Ruiz-Duenas F.J."/>
            <person name="Barrasa J.M."/>
            <person name="Sanchez-Garcia M."/>
            <person name="Camarero S."/>
            <person name="Miyauchi S."/>
            <person name="Serrano A."/>
            <person name="Linde D."/>
            <person name="Babiker R."/>
            <person name="Drula E."/>
            <person name="Ayuso-Fernandez I."/>
            <person name="Pacheco R."/>
            <person name="Padilla G."/>
            <person name="Ferreira P."/>
            <person name="Barriuso J."/>
            <person name="Kellner H."/>
            <person name="Castanera R."/>
            <person name="Alfaro M."/>
            <person name="Ramirez L."/>
            <person name="Pisabarro A.G."/>
            <person name="Kuo A."/>
            <person name="Tritt A."/>
            <person name="Lipzen A."/>
            <person name="He G."/>
            <person name="Yan M."/>
            <person name="Ng V."/>
            <person name="Cullen D."/>
            <person name="Martin F."/>
            <person name="Rosso M.-N."/>
            <person name="Henrissat B."/>
            <person name="Hibbett D."/>
            <person name="Martinez A.T."/>
            <person name="Grigoriev I.V."/>
        </authorList>
    </citation>
    <scope>NUCLEOTIDE SEQUENCE</scope>
    <source>
        <strain evidence="2">AH 40177</strain>
    </source>
</reference>
<accession>A0A9P5Q2L2</accession>
<organism evidence="2 3">
    <name type="scientific">Rhodocollybia butyracea</name>
    <dbReference type="NCBI Taxonomy" id="206335"/>
    <lineage>
        <taxon>Eukaryota</taxon>
        <taxon>Fungi</taxon>
        <taxon>Dikarya</taxon>
        <taxon>Basidiomycota</taxon>
        <taxon>Agaricomycotina</taxon>
        <taxon>Agaricomycetes</taxon>
        <taxon>Agaricomycetidae</taxon>
        <taxon>Agaricales</taxon>
        <taxon>Marasmiineae</taxon>
        <taxon>Omphalotaceae</taxon>
        <taxon>Rhodocollybia</taxon>
    </lineage>
</organism>
<protein>
    <submittedName>
        <fullName evidence="2">Uncharacterized protein</fullName>
    </submittedName>
</protein>
<keyword evidence="1" id="KW-0732">Signal</keyword>
<dbReference type="EMBL" id="JADNRY010000013">
    <property type="protein sequence ID" value="KAF9074348.1"/>
    <property type="molecule type" value="Genomic_DNA"/>
</dbReference>
<proteinExistence type="predicted"/>
<name>A0A9P5Q2L2_9AGAR</name>
<evidence type="ECO:0000313" key="3">
    <source>
        <dbReference type="Proteomes" id="UP000772434"/>
    </source>
</evidence>
<dbReference type="AlphaFoldDB" id="A0A9P5Q2L2"/>
<feature type="signal peptide" evidence="1">
    <location>
        <begin position="1"/>
        <end position="18"/>
    </location>
</feature>
<evidence type="ECO:0000256" key="1">
    <source>
        <dbReference type="SAM" id="SignalP"/>
    </source>
</evidence>
<keyword evidence="3" id="KW-1185">Reference proteome</keyword>
<sequence length="86" mass="9960">MMLVIVLLQPLFPHLLVLDEPAQHLVAEALQHDMLLLYHYPESPVEAFQRSTNWVSRGRKLMVVPILFTLPESFLRSLGLQPNMLR</sequence>